<dbReference type="PANTHER" id="PTHR30373:SF2">
    <property type="entry name" value="UPF0603 PROTEIN YGCG"/>
    <property type="match status" value="1"/>
</dbReference>
<name>A0A2W2B026_9BACT</name>
<dbReference type="Gene3D" id="3.10.310.50">
    <property type="match status" value="1"/>
</dbReference>
<sequence length="180" mass="20318">MACCINVNAQTARKKQTRATHTTAHTTSQASLQAYRQNFWNNPPQPTGWTNDFDDLFTDEEKSRLDGMISLFQRETTMQICIVTLDTLCTSAKRFDSLALHIANVWGVGMKDKNNGITICISKAYHRVRICNGKGIKQILSDSQTKQILDAHFLPAYKKDQYFQGTWDGVTALIEVLKQG</sequence>
<dbReference type="Proteomes" id="UP000248745">
    <property type="component" value="Unassembled WGS sequence"/>
</dbReference>
<dbReference type="OrthoDB" id="9810918at2"/>
<evidence type="ECO:0000313" key="2">
    <source>
        <dbReference type="EMBL" id="PZF73604.1"/>
    </source>
</evidence>
<dbReference type="Pfam" id="PF04536">
    <property type="entry name" value="TPM_phosphatase"/>
    <property type="match status" value="1"/>
</dbReference>
<organism evidence="2 3">
    <name type="scientific">Taibaiella soli</name>
    <dbReference type="NCBI Taxonomy" id="1649169"/>
    <lineage>
        <taxon>Bacteria</taxon>
        <taxon>Pseudomonadati</taxon>
        <taxon>Bacteroidota</taxon>
        <taxon>Chitinophagia</taxon>
        <taxon>Chitinophagales</taxon>
        <taxon>Chitinophagaceae</taxon>
        <taxon>Taibaiella</taxon>
    </lineage>
</organism>
<dbReference type="InterPro" id="IPR007621">
    <property type="entry name" value="TPM_dom"/>
</dbReference>
<dbReference type="PANTHER" id="PTHR30373">
    <property type="entry name" value="UPF0603 PROTEIN YGCG"/>
    <property type="match status" value="1"/>
</dbReference>
<dbReference type="EMBL" id="QKTW01000011">
    <property type="protein sequence ID" value="PZF73604.1"/>
    <property type="molecule type" value="Genomic_DNA"/>
</dbReference>
<accession>A0A2W2B026</accession>
<evidence type="ECO:0000313" key="3">
    <source>
        <dbReference type="Proteomes" id="UP000248745"/>
    </source>
</evidence>
<evidence type="ECO:0000259" key="1">
    <source>
        <dbReference type="Pfam" id="PF04536"/>
    </source>
</evidence>
<reference evidence="2 3" key="1">
    <citation type="submission" date="2018-06" db="EMBL/GenBank/DDBJ databases">
        <title>Mucibacter soli gen. nov., sp. nov., a new member of the family Chitinophagaceae producing mucin.</title>
        <authorList>
            <person name="Kim M.-K."/>
            <person name="Park S."/>
            <person name="Kim T.-S."/>
            <person name="Joung Y."/>
            <person name="Han J.-H."/>
            <person name="Kim S.B."/>
        </authorList>
    </citation>
    <scope>NUCLEOTIDE SEQUENCE [LARGE SCALE GENOMIC DNA]</scope>
    <source>
        <strain evidence="2 3">R1-15</strain>
    </source>
</reference>
<comment type="caution">
    <text evidence="2">The sequence shown here is derived from an EMBL/GenBank/DDBJ whole genome shotgun (WGS) entry which is preliminary data.</text>
</comment>
<dbReference type="RefSeq" id="WP_110998330.1">
    <property type="nucleotide sequence ID" value="NZ_QKTW01000011.1"/>
</dbReference>
<keyword evidence="3" id="KW-1185">Reference proteome</keyword>
<dbReference type="AlphaFoldDB" id="A0A2W2B026"/>
<gene>
    <name evidence="2" type="ORF">DN068_07735</name>
</gene>
<proteinExistence type="predicted"/>
<protein>
    <recommendedName>
        <fullName evidence="1">TPM domain-containing protein</fullName>
    </recommendedName>
</protein>
<feature type="domain" description="TPM" evidence="1">
    <location>
        <begin position="51"/>
        <end position="175"/>
    </location>
</feature>